<gene>
    <name evidence="1" type="ORF">K435DRAFT_601222</name>
</gene>
<keyword evidence="2" id="KW-1185">Reference proteome</keyword>
<evidence type="ECO:0000313" key="2">
    <source>
        <dbReference type="Proteomes" id="UP000297245"/>
    </source>
</evidence>
<name>A0A4S8LID5_DENBC</name>
<dbReference type="Proteomes" id="UP000297245">
    <property type="component" value="Unassembled WGS sequence"/>
</dbReference>
<dbReference type="OrthoDB" id="3365698at2759"/>
<dbReference type="AlphaFoldDB" id="A0A4S8LID5"/>
<reference evidence="1 2" key="1">
    <citation type="journal article" date="2019" name="Nat. Ecol. Evol.">
        <title>Megaphylogeny resolves global patterns of mushroom evolution.</title>
        <authorList>
            <person name="Varga T."/>
            <person name="Krizsan K."/>
            <person name="Foldi C."/>
            <person name="Dima B."/>
            <person name="Sanchez-Garcia M."/>
            <person name="Sanchez-Ramirez S."/>
            <person name="Szollosi G.J."/>
            <person name="Szarkandi J.G."/>
            <person name="Papp V."/>
            <person name="Albert L."/>
            <person name="Andreopoulos W."/>
            <person name="Angelini C."/>
            <person name="Antonin V."/>
            <person name="Barry K.W."/>
            <person name="Bougher N.L."/>
            <person name="Buchanan P."/>
            <person name="Buyck B."/>
            <person name="Bense V."/>
            <person name="Catcheside P."/>
            <person name="Chovatia M."/>
            <person name="Cooper J."/>
            <person name="Damon W."/>
            <person name="Desjardin D."/>
            <person name="Finy P."/>
            <person name="Geml J."/>
            <person name="Haridas S."/>
            <person name="Hughes K."/>
            <person name="Justo A."/>
            <person name="Karasinski D."/>
            <person name="Kautmanova I."/>
            <person name="Kiss B."/>
            <person name="Kocsube S."/>
            <person name="Kotiranta H."/>
            <person name="LaButti K.M."/>
            <person name="Lechner B.E."/>
            <person name="Liimatainen K."/>
            <person name="Lipzen A."/>
            <person name="Lukacs Z."/>
            <person name="Mihaltcheva S."/>
            <person name="Morgado L.N."/>
            <person name="Niskanen T."/>
            <person name="Noordeloos M.E."/>
            <person name="Ohm R.A."/>
            <person name="Ortiz-Santana B."/>
            <person name="Ovrebo C."/>
            <person name="Racz N."/>
            <person name="Riley R."/>
            <person name="Savchenko A."/>
            <person name="Shiryaev A."/>
            <person name="Soop K."/>
            <person name="Spirin V."/>
            <person name="Szebenyi C."/>
            <person name="Tomsovsky M."/>
            <person name="Tulloss R.E."/>
            <person name="Uehling J."/>
            <person name="Grigoriev I.V."/>
            <person name="Vagvolgyi C."/>
            <person name="Papp T."/>
            <person name="Martin F.M."/>
            <person name="Miettinen O."/>
            <person name="Hibbett D.S."/>
            <person name="Nagy L.G."/>
        </authorList>
    </citation>
    <scope>NUCLEOTIDE SEQUENCE [LARGE SCALE GENOMIC DNA]</scope>
    <source>
        <strain evidence="1 2">CBS 962.96</strain>
    </source>
</reference>
<dbReference type="EMBL" id="ML179389">
    <property type="protein sequence ID" value="THU88916.1"/>
    <property type="molecule type" value="Genomic_DNA"/>
</dbReference>
<proteinExistence type="predicted"/>
<sequence>PSDFDIPRIKQVLAESSVNLAKYDARIEELMGIVAGLQQKRADLKKYMVEHQNLLSSMGRFPSEILGEIFGFC</sequence>
<accession>A0A4S8LID5</accession>
<organism evidence="1 2">
    <name type="scientific">Dendrothele bispora (strain CBS 962.96)</name>
    <dbReference type="NCBI Taxonomy" id="1314807"/>
    <lineage>
        <taxon>Eukaryota</taxon>
        <taxon>Fungi</taxon>
        <taxon>Dikarya</taxon>
        <taxon>Basidiomycota</taxon>
        <taxon>Agaricomycotina</taxon>
        <taxon>Agaricomycetes</taxon>
        <taxon>Agaricomycetidae</taxon>
        <taxon>Agaricales</taxon>
        <taxon>Agaricales incertae sedis</taxon>
        <taxon>Dendrothele</taxon>
    </lineage>
</organism>
<feature type="non-terminal residue" evidence="1">
    <location>
        <position position="1"/>
    </location>
</feature>
<protein>
    <submittedName>
        <fullName evidence="1">Uncharacterized protein</fullName>
    </submittedName>
</protein>
<feature type="non-terminal residue" evidence="1">
    <location>
        <position position="73"/>
    </location>
</feature>
<evidence type="ECO:0000313" key="1">
    <source>
        <dbReference type="EMBL" id="THU88916.1"/>
    </source>
</evidence>